<dbReference type="Proteomes" id="UP000515369">
    <property type="component" value="Chromosome"/>
</dbReference>
<dbReference type="InterPro" id="IPR034660">
    <property type="entry name" value="DinB/YfiT-like"/>
</dbReference>
<reference evidence="2 3" key="1">
    <citation type="submission" date="2020-07" db="EMBL/GenBank/DDBJ databases">
        <title>Spirosoma foliorum sp. nov., isolated from the leaves on the Nejang mountain Korea, Republic of.</title>
        <authorList>
            <person name="Ho H."/>
            <person name="Lee Y.-J."/>
            <person name="Nurcahyanto D.-A."/>
            <person name="Kim S.-G."/>
        </authorList>
    </citation>
    <scope>NUCLEOTIDE SEQUENCE [LARGE SCALE GENOMIC DNA]</scope>
    <source>
        <strain evidence="2 3">PL0136</strain>
    </source>
</reference>
<dbReference type="Pfam" id="PF12867">
    <property type="entry name" value="DinB_2"/>
    <property type="match status" value="1"/>
</dbReference>
<evidence type="ECO:0000313" key="2">
    <source>
        <dbReference type="EMBL" id="QMW06512.1"/>
    </source>
</evidence>
<protein>
    <submittedName>
        <fullName evidence="2">DinB family protein</fullName>
    </submittedName>
</protein>
<dbReference type="EMBL" id="CP059732">
    <property type="protein sequence ID" value="QMW06512.1"/>
    <property type="molecule type" value="Genomic_DNA"/>
</dbReference>
<gene>
    <name evidence="2" type="ORF">H3H32_17250</name>
</gene>
<dbReference type="SUPFAM" id="SSF109854">
    <property type="entry name" value="DinB/YfiT-like putative metalloenzymes"/>
    <property type="match status" value="1"/>
</dbReference>
<dbReference type="KEGG" id="sfol:H3H32_17250"/>
<accession>A0A7G5H5X0</accession>
<keyword evidence="3" id="KW-1185">Reference proteome</keyword>
<dbReference type="InterPro" id="IPR024775">
    <property type="entry name" value="DinB-like"/>
</dbReference>
<dbReference type="RefSeq" id="WP_182463910.1">
    <property type="nucleotide sequence ID" value="NZ_CP059732.1"/>
</dbReference>
<organism evidence="2 3">
    <name type="scientific">Spirosoma foliorum</name>
    <dbReference type="NCBI Taxonomy" id="2710596"/>
    <lineage>
        <taxon>Bacteria</taxon>
        <taxon>Pseudomonadati</taxon>
        <taxon>Bacteroidota</taxon>
        <taxon>Cytophagia</taxon>
        <taxon>Cytophagales</taxon>
        <taxon>Cytophagaceae</taxon>
        <taxon>Spirosoma</taxon>
    </lineage>
</organism>
<dbReference type="AlphaFoldDB" id="A0A7G5H5X0"/>
<feature type="domain" description="DinB-like" evidence="1">
    <location>
        <begin position="25"/>
        <end position="150"/>
    </location>
</feature>
<evidence type="ECO:0000259" key="1">
    <source>
        <dbReference type="Pfam" id="PF12867"/>
    </source>
</evidence>
<name>A0A7G5H5X0_9BACT</name>
<evidence type="ECO:0000313" key="3">
    <source>
        <dbReference type="Proteomes" id="UP000515369"/>
    </source>
</evidence>
<proteinExistence type="predicted"/>
<sequence>MLPTDTLSSALDRLRAYIYEVPDQLSALSESELTQHAPGKWSRKEILGHLIDSAINNLKRFTDAQFADGPYLIQPYNQNKLVGVNQYQQLPVTHLLTLWASLNTQVLHIVDAIPSDTLTNPVQISGNTVNKSLAWLIEDYILHLEHHLKTLF</sequence>
<dbReference type="Gene3D" id="1.20.120.450">
    <property type="entry name" value="dinb family like domain"/>
    <property type="match status" value="1"/>
</dbReference>